<sequence>MAINTLEDVVSKFNTTPFLFIGSGITRRYYNLPDWESLLRIFATRINEDPFAYSSYENKARVLNSKVGLYPKIAELIESDFNNLWFSTPSKRHLNKYYLNLVSKGSSPFKAEIAMYIKENSRIVSDYESEIKNFHNLSKKSLSGVITTNYDSFLENTLDEYKAYVGQEELIFSSIQGIAEIYKIHGSVENPDSIVINRTDYNVFDEKSPYLAAKLMTIFMEYPVVFLGYSLNDSNVQKIIKSIVDCLSPENLSKLQERFIFVEYIPNMTGADVSSHTMVIGDKILYMTKISCSNFDLIYNALSIKKAELPVKLLRKFKQELYTYTISNSPTAKLKVVNIDDGRLDDDEMVMAIGRMSDFGLKGLSGLTGNEWYRNVVLDDLDFSADELLEYAFPKLIKQNTRLPFFKFFRLAKGHYPIVKELAEKTNFDSIISTSIKNHRSALGNYSSVQEIWDGEQANLYKATLLIAYLEESQIDLDCLENILLNIFTKNDDILDTASTYIKTNIRRLIRIYDCLKYK</sequence>
<keyword evidence="2" id="KW-1185">Reference proteome</keyword>
<proteinExistence type="predicted"/>
<organism evidence="1 2">
    <name type="scientific">Enterocloster hominis</name>
    <name type="common">ex Hitch et al. 2024</name>
    <dbReference type="NCBI Taxonomy" id="1917870"/>
    <lineage>
        <taxon>Bacteria</taxon>
        <taxon>Bacillati</taxon>
        <taxon>Bacillota</taxon>
        <taxon>Clostridia</taxon>
        <taxon>Lachnospirales</taxon>
        <taxon>Lachnospiraceae</taxon>
        <taxon>Enterocloster</taxon>
    </lineage>
</organism>
<evidence type="ECO:0000313" key="2">
    <source>
        <dbReference type="Proteomes" id="UP001454086"/>
    </source>
</evidence>
<dbReference type="EMBL" id="JBBMFM010000012">
    <property type="protein sequence ID" value="MEQ2424345.1"/>
    <property type="molecule type" value="Genomic_DNA"/>
</dbReference>
<reference evidence="1 2" key="1">
    <citation type="submission" date="2024-03" db="EMBL/GenBank/DDBJ databases">
        <title>Human intestinal bacterial collection.</title>
        <authorList>
            <person name="Pauvert C."/>
            <person name="Hitch T.C.A."/>
            <person name="Clavel T."/>
        </authorList>
    </citation>
    <scope>NUCLEOTIDE SEQUENCE [LARGE SCALE GENOMIC DNA]</scope>
    <source>
        <strain evidence="1 2">CLA-SR-H021</strain>
    </source>
</reference>
<accession>A0ABV1D1R8</accession>
<dbReference type="PIRSF" id="PIRSF014677">
    <property type="entry name" value="UCP014677"/>
    <property type="match status" value="1"/>
</dbReference>
<dbReference type="RefSeq" id="WP_349117862.1">
    <property type="nucleotide sequence ID" value="NZ_JBBMFM010000012.1"/>
</dbReference>
<name>A0ABV1D1R8_9FIRM</name>
<dbReference type="InterPro" id="IPR011202">
    <property type="entry name" value="UCP014677"/>
</dbReference>
<comment type="caution">
    <text evidence="1">The sequence shown here is derived from an EMBL/GenBank/DDBJ whole genome shotgun (WGS) entry which is preliminary data.</text>
</comment>
<dbReference type="Proteomes" id="UP001454086">
    <property type="component" value="Unassembled WGS sequence"/>
</dbReference>
<dbReference type="Pfam" id="PF13289">
    <property type="entry name" value="SIR2_2"/>
    <property type="match status" value="1"/>
</dbReference>
<gene>
    <name evidence="1" type="ORF">WMQ36_05110</name>
</gene>
<evidence type="ECO:0000313" key="1">
    <source>
        <dbReference type="EMBL" id="MEQ2424345.1"/>
    </source>
</evidence>
<protein>
    <submittedName>
        <fullName evidence="1">SIR2 family protein</fullName>
    </submittedName>
</protein>